<dbReference type="RefSeq" id="WP_244740424.1">
    <property type="nucleotide sequence ID" value="NZ_CP095071.1"/>
</dbReference>
<keyword evidence="3" id="KW-1185">Reference proteome</keyword>
<sequence length="68" mass="7600">MFKSKKVNNALKLLLLAIIYLTLLYTYTMINLEGTLLAVVVVITTLVFVAAAVWFVRKVIIKPDDSGE</sequence>
<evidence type="ECO:0000313" key="2">
    <source>
        <dbReference type="EMBL" id="UOQ83491.1"/>
    </source>
</evidence>
<evidence type="ECO:0000313" key="3">
    <source>
        <dbReference type="Proteomes" id="UP000831537"/>
    </source>
</evidence>
<accession>A0ABY4GGZ4</accession>
<dbReference type="EMBL" id="CP095071">
    <property type="protein sequence ID" value="UOQ83491.1"/>
    <property type="molecule type" value="Genomic_DNA"/>
</dbReference>
<name>A0ABY4GGZ4_9BACI</name>
<feature type="transmembrane region" description="Helical" evidence="1">
    <location>
        <begin position="36"/>
        <end position="56"/>
    </location>
</feature>
<organism evidence="2 3">
    <name type="scientific">Gracilibacillus salinarum</name>
    <dbReference type="NCBI Taxonomy" id="2932255"/>
    <lineage>
        <taxon>Bacteria</taxon>
        <taxon>Bacillati</taxon>
        <taxon>Bacillota</taxon>
        <taxon>Bacilli</taxon>
        <taxon>Bacillales</taxon>
        <taxon>Bacillaceae</taxon>
        <taxon>Gracilibacillus</taxon>
    </lineage>
</organism>
<dbReference type="Proteomes" id="UP000831537">
    <property type="component" value="Chromosome"/>
</dbReference>
<gene>
    <name evidence="2" type="ORF">MUN87_12030</name>
</gene>
<evidence type="ECO:0000256" key="1">
    <source>
        <dbReference type="SAM" id="Phobius"/>
    </source>
</evidence>
<keyword evidence="1" id="KW-1133">Transmembrane helix</keyword>
<keyword evidence="1" id="KW-0812">Transmembrane</keyword>
<protein>
    <submittedName>
        <fullName evidence="2">Uncharacterized protein</fullName>
    </submittedName>
</protein>
<feature type="transmembrane region" description="Helical" evidence="1">
    <location>
        <begin position="12"/>
        <end position="30"/>
    </location>
</feature>
<proteinExistence type="predicted"/>
<keyword evidence="1" id="KW-0472">Membrane</keyword>
<reference evidence="2 3" key="1">
    <citation type="submission" date="2022-04" db="EMBL/GenBank/DDBJ databases">
        <title>Gracilibacillus sp. isolated from saltern.</title>
        <authorList>
            <person name="Won M."/>
            <person name="Lee C.-M."/>
            <person name="Woen H.-Y."/>
            <person name="Kwon S.-W."/>
        </authorList>
    </citation>
    <scope>NUCLEOTIDE SEQUENCE [LARGE SCALE GENOMIC DNA]</scope>
    <source>
        <strain evidence="2 3">SSPM10-3</strain>
    </source>
</reference>